<dbReference type="NCBIfam" id="NF011987">
    <property type="entry name" value="PRK15446.2-3"/>
    <property type="match status" value="1"/>
</dbReference>
<gene>
    <name evidence="2" type="primary">phnM</name>
    <name evidence="2" type="ORF">MFP26_10145</name>
</gene>
<dbReference type="InterPro" id="IPR012696">
    <property type="entry name" value="PhnM"/>
</dbReference>
<dbReference type="Gene3D" id="2.30.40.10">
    <property type="entry name" value="Urease, subunit C, domain 1"/>
    <property type="match status" value="2"/>
</dbReference>
<organism evidence="2 3">
    <name type="scientific">Brenneria tiliae</name>
    <dbReference type="NCBI Taxonomy" id="2914984"/>
    <lineage>
        <taxon>Bacteria</taxon>
        <taxon>Pseudomonadati</taxon>
        <taxon>Pseudomonadota</taxon>
        <taxon>Gammaproteobacteria</taxon>
        <taxon>Enterobacterales</taxon>
        <taxon>Pectobacteriaceae</taxon>
        <taxon>Brenneria</taxon>
    </lineage>
</organism>
<dbReference type="NCBIfam" id="TIGR02318">
    <property type="entry name" value="phosphono_phnM"/>
    <property type="match status" value="1"/>
</dbReference>
<dbReference type="EMBL" id="JAKPBZ010000110">
    <property type="protein sequence ID" value="MCL2893043.1"/>
    <property type="molecule type" value="Genomic_DNA"/>
</dbReference>
<dbReference type="Gene3D" id="3.20.20.140">
    <property type="entry name" value="Metal-dependent hydrolases"/>
    <property type="match status" value="1"/>
</dbReference>
<evidence type="ECO:0000313" key="2">
    <source>
        <dbReference type="EMBL" id="MCL2893043.1"/>
    </source>
</evidence>
<dbReference type="PANTHER" id="PTHR43135">
    <property type="entry name" value="ALPHA-D-RIBOSE 1-METHYLPHOSPHONATE 5-TRIPHOSPHATE DIPHOSPHATASE"/>
    <property type="match status" value="1"/>
</dbReference>
<evidence type="ECO:0000259" key="1">
    <source>
        <dbReference type="Pfam" id="PF07969"/>
    </source>
</evidence>
<dbReference type="GO" id="GO:0016787">
    <property type="term" value="F:hydrolase activity"/>
    <property type="evidence" value="ECO:0007669"/>
    <property type="project" value="UniProtKB-KW"/>
</dbReference>
<keyword evidence="3" id="KW-1185">Reference proteome</keyword>
<dbReference type="Proteomes" id="UP001203069">
    <property type="component" value="Unassembled WGS sequence"/>
</dbReference>
<dbReference type="InterPro" id="IPR013108">
    <property type="entry name" value="Amidohydro_3"/>
</dbReference>
<dbReference type="NCBIfam" id="NF011990">
    <property type="entry name" value="PRK15446.2-6"/>
    <property type="match status" value="1"/>
</dbReference>
<comment type="caution">
    <text evidence="2">The sequence shown here is derived from an EMBL/GenBank/DDBJ whole genome shotgun (WGS) entry which is preliminary data.</text>
</comment>
<dbReference type="InterPro" id="IPR032466">
    <property type="entry name" value="Metal_Hydrolase"/>
</dbReference>
<dbReference type="PIRSF" id="PIRSF038971">
    <property type="entry name" value="PhnM"/>
    <property type="match status" value="1"/>
</dbReference>
<dbReference type="EC" id="3.6.1.63" evidence="2"/>
<name>A0ABT0MTA0_9GAMM</name>
<accession>A0ABT0MTA0</accession>
<dbReference type="NCBIfam" id="NF011984">
    <property type="entry name" value="PRK15446.1-5"/>
    <property type="match status" value="1"/>
</dbReference>
<dbReference type="CDD" id="cd01306">
    <property type="entry name" value="PhnM"/>
    <property type="match status" value="1"/>
</dbReference>
<dbReference type="RefSeq" id="WP_249244598.1">
    <property type="nucleotide sequence ID" value="NZ_JAKPBZ010000110.1"/>
</dbReference>
<protein>
    <submittedName>
        <fullName evidence="2">Alpha-D-ribose 1-methylphosphonate 5-triphosphate diphosphatase</fullName>
        <ecNumber evidence="2">3.6.1.63</ecNumber>
    </submittedName>
</protein>
<feature type="domain" description="Amidohydrolase 3" evidence="1">
    <location>
        <begin position="245"/>
        <end position="378"/>
    </location>
</feature>
<reference evidence="2 3" key="1">
    <citation type="submission" date="2022-02" db="EMBL/GenBank/DDBJ databases">
        <title>Description of Brenneria tiliae sp. nov. isolated from symptomatic Tilia x moltkei and Tilia x europaea trees in the UK.</title>
        <authorList>
            <person name="Kile H."/>
        </authorList>
    </citation>
    <scope>NUCLEOTIDE SEQUENCE [LARGE SCALE GENOMIC DNA]</scope>
    <source>
        <strain evidence="2 3">MC1SB4.1</strain>
    </source>
</reference>
<dbReference type="Pfam" id="PF07969">
    <property type="entry name" value="Amidohydro_3"/>
    <property type="match status" value="1"/>
</dbReference>
<dbReference type="InterPro" id="IPR011059">
    <property type="entry name" value="Metal-dep_hydrolase_composite"/>
</dbReference>
<dbReference type="SUPFAM" id="SSF51338">
    <property type="entry name" value="Composite domain of metallo-dependent hydrolases"/>
    <property type="match status" value="1"/>
</dbReference>
<dbReference type="NCBIfam" id="NF011981">
    <property type="entry name" value="PRK15446.1-2"/>
    <property type="match status" value="1"/>
</dbReference>
<sequence>MIINNVHLVMENELQLGSIEVTNEIIHRCSDSVSTLPQAVDGEGGWLLPGLVELHTDNLEKYFTPRPGVSWPAASAMKNHDAGIISSGITTVLDAVAIGDVRAGGDRMENVQKMVDAIRYSQQNALNRADHYLHLRCELPHETTLPLFNQLKNTPELLLVSLMDHSPGQRQFVSAEKYRTYYQGKYHLSDSQMDEFTRQQIAFAKRWSQPNREAIAAQCRSQGLVLSSHDDATAAHIDASCQQGVTIAEFPTTREAAQTAHQKGMQVMMGAPNVIRGGSHSGNVSARLLAETGLLTILSSDYFPGSLLDAAFKLAGDETLPYTLPQAVALASLTPARALGLDDRGCIAEGKRADLVLVREFRGEPHIQAVWCRGRRVF</sequence>
<dbReference type="InterPro" id="IPR051781">
    <property type="entry name" value="Metallo-dep_Hydrolase"/>
</dbReference>
<proteinExistence type="predicted"/>
<dbReference type="SUPFAM" id="SSF51556">
    <property type="entry name" value="Metallo-dependent hydrolases"/>
    <property type="match status" value="1"/>
</dbReference>
<dbReference type="PANTHER" id="PTHR43135:SF3">
    <property type="entry name" value="ALPHA-D-RIBOSE 1-METHYLPHOSPHONATE 5-TRIPHOSPHATE DIPHOSPHATASE"/>
    <property type="match status" value="1"/>
</dbReference>
<evidence type="ECO:0000313" key="3">
    <source>
        <dbReference type="Proteomes" id="UP001203069"/>
    </source>
</evidence>
<keyword evidence="2" id="KW-0378">Hydrolase</keyword>